<dbReference type="AlphaFoldDB" id="A0A3G2T1N1"/>
<sequence>MNKSLNIFKKIYWLIITLSLSSQVFASRSESSPQEIFLLPLIFIGALILLKFSELVEKYTQHMNVVLKIGIKGICFILFISVVAIIISGVGLIFEYIPKKWSMLF</sequence>
<evidence type="ECO:0000256" key="1">
    <source>
        <dbReference type="SAM" id="Phobius"/>
    </source>
</evidence>
<evidence type="ECO:0000313" key="3">
    <source>
        <dbReference type="Proteomes" id="UP000279962"/>
    </source>
</evidence>
<feature type="transmembrane region" description="Helical" evidence="1">
    <location>
        <begin position="36"/>
        <end position="53"/>
    </location>
</feature>
<feature type="transmembrane region" description="Helical" evidence="1">
    <location>
        <begin position="74"/>
        <end position="97"/>
    </location>
</feature>
<keyword evidence="1" id="KW-1133">Transmembrane helix</keyword>
<evidence type="ECO:0000313" key="2">
    <source>
        <dbReference type="EMBL" id="AYO53727.1"/>
    </source>
</evidence>
<protein>
    <submittedName>
        <fullName evidence="2">Uncharacterized protein</fullName>
    </submittedName>
</protein>
<organism evidence="2 3">
    <name type="scientific">Acinetobacter wuhouensis</name>
    <dbReference type="NCBI Taxonomy" id="1879050"/>
    <lineage>
        <taxon>Bacteria</taxon>
        <taxon>Pseudomonadati</taxon>
        <taxon>Pseudomonadota</taxon>
        <taxon>Gammaproteobacteria</taxon>
        <taxon>Moraxellales</taxon>
        <taxon>Moraxellaceae</taxon>
        <taxon>Acinetobacter</taxon>
    </lineage>
</organism>
<name>A0A3G2T1N1_9GAMM</name>
<proteinExistence type="predicted"/>
<gene>
    <name evidence="2" type="ORF">CDG68_08850</name>
</gene>
<dbReference type="RefSeq" id="WP_087553531.1">
    <property type="nucleotide sequence ID" value="NZ_CP033133.1"/>
</dbReference>
<keyword evidence="1" id="KW-0472">Membrane</keyword>
<keyword evidence="1" id="KW-0812">Transmembrane</keyword>
<accession>A0A3G2T1N1</accession>
<reference evidence="2 3" key="1">
    <citation type="submission" date="2018-10" db="EMBL/GenBank/DDBJ databases">
        <title>The complete genome of Acinetobacter wuhouensis strain WCHAW010062.</title>
        <authorList>
            <person name="Hu Y."/>
            <person name="Long H."/>
            <person name="Feng Y."/>
            <person name="Zong Z."/>
        </authorList>
    </citation>
    <scope>NUCLEOTIDE SEQUENCE [LARGE SCALE GENOMIC DNA]</scope>
    <source>
        <strain evidence="2 3">WCHAW010062</strain>
    </source>
</reference>
<dbReference type="Proteomes" id="UP000279962">
    <property type="component" value="Chromosome"/>
</dbReference>
<dbReference type="EMBL" id="CP033133">
    <property type="protein sequence ID" value="AYO53727.1"/>
    <property type="molecule type" value="Genomic_DNA"/>
</dbReference>